<sequence>GSSKFGESQVISPKKLTDIERVKRWKDAWFSNVKIEHENA</sequence>
<dbReference type="EMBL" id="UOFI01000147">
    <property type="protein sequence ID" value="VAW69176.1"/>
    <property type="molecule type" value="Genomic_DNA"/>
</dbReference>
<gene>
    <name evidence="1" type="ORF">MNBD_GAMMA09-1819</name>
</gene>
<proteinExistence type="predicted"/>
<name>A0A3B0YLC6_9ZZZZ</name>
<dbReference type="AlphaFoldDB" id="A0A3B0YLC6"/>
<organism evidence="1">
    <name type="scientific">hydrothermal vent metagenome</name>
    <dbReference type="NCBI Taxonomy" id="652676"/>
    <lineage>
        <taxon>unclassified sequences</taxon>
        <taxon>metagenomes</taxon>
        <taxon>ecological metagenomes</taxon>
    </lineage>
</organism>
<protein>
    <submittedName>
        <fullName evidence="1">Uncharacterized protein</fullName>
    </submittedName>
</protein>
<accession>A0A3B0YLC6</accession>
<evidence type="ECO:0000313" key="1">
    <source>
        <dbReference type="EMBL" id="VAW69176.1"/>
    </source>
</evidence>
<reference evidence="1" key="1">
    <citation type="submission" date="2018-06" db="EMBL/GenBank/DDBJ databases">
        <authorList>
            <person name="Zhirakovskaya E."/>
        </authorList>
    </citation>
    <scope>NUCLEOTIDE SEQUENCE</scope>
</reference>
<feature type="non-terminal residue" evidence="1">
    <location>
        <position position="1"/>
    </location>
</feature>